<dbReference type="SUPFAM" id="SSF51735">
    <property type="entry name" value="NAD(P)-binding Rossmann-fold domains"/>
    <property type="match status" value="1"/>
</dbReference>
<dbReference type="CDD" id="cd05233">
    <property type="entry name" value="SDR_c"/>
    <property type="match status" value="1"/>
</dbReference>
<dbReference type="SMART" id="SM00822">
    <property type="entry name" value="PKS_KR"/>
    <property type="match status" value="1"/>
</dbReference>
<keyword evidence="2 4" id="KW-0560">Oxidoreductase</keyword>
<dbReference type="InterPro" id="IPR002347">
    <property type="entry name" value="SDR_fam"/>
</dbReference>
<evidence type="ECO:0000313" key="4">
    <source>
        <dbReference type="EMBL" id="SBO97152.1"/>
    </source>
</evidence>
<feature type="domain" description="Ketoreductase" evidence="3">
    <location>
        <begin position="17"/>
        <end position="192"/>
    </location>
</feature>
<gene>
    <name evidence="4" type="ORF">BN4615_P6668</name>
</gene>
<dbReference type="Pfam" id="PF13561">
    <property type="entry name" value="adh_short_C2"/>
    <property type="match status" value="1"/>
</dbReference>
<dbReference type="InterPro" id="IPR036291">
    <property type="entry name" value="NAD(P)-bd_dom_sf"/>
</dbReference>
<dbReference type="PRINTS" id="PR00081">
    <property type="entry name" value="GDHRDH"/>
</dbReference>
<evidence type="ECO:0000256" key="1">
    <source>
        <dbReference type="ARBA" id="ARBA00006484"/>
    </source>
</evidence>
<sequence>MLIFRDKESDMAKLGGKVAVITGATSGLALATAKLFVQEGAHVVITGRRQDRLDAAVAAIGPGVTGVLGDVGQITDAARLAEVVAVEAGRVDVLIASAGVWTWNEHIGDVTEQSFDAVFGVNVRGTFFTVQKLLPLLSDGASIVLIGSGAADKGDPGTTVYAASKAALRSFARTWTTDLKQRGIRVNVLSPAAIDTAAFADLPPGFKEQIASRVPVGRLGDEHEIATAALFLASADSSFVTGIDLPVDGGIGQV</sequence>
<name>A0A1M4EEE5_9ACTN</name>
<dbReference type="InterPro" id="IPR057326">
    <property type="entry name" value="KR_dom"/>
</dbReference>
<dbReference type="Gene3D" id="3.40.50.720">
    <property type="entry name" value="NAD(P)-binding Rossmann-like Domain"/>
    <property type="match status" value="1"/>
</dbReference>
<organism evidence="4">
    <name type="scientific">Nonomuraea gerenzanensis</name>
    <dbReference type="NCBI Taxonomy" id="93944"/>
    <lineage>
        <taxon>Bacteria</taxon>
        <taxon>Bacillati</taxon>
        <taxon>Actinomycetota</taxon>
        <taxon>Actinomycetes</taxon>
        <taxon>Streptosporangiales</taxon>
        <taxon>Streptosporangiaceae</taxon>
        <taxon>Nonomuraea</taxon>
    </lineage>
</organism>
<dbReference type="PRINTS" id="PR00080">
    <property type="entry name" value="SDRFAMILY"/>
</dbReference>
<proteinExistence type="inferred from homology"/>
<dbReference type="InterPro" id="IPR051122">
    <property type="entry name" value="SDR_DHRS6-like"/>
</dbReference>
<dbReference type="GO" id="GO:0004316">
    <property type="term" value="F:3-oxoacyl-[acyl-carrier-protein] reductase (NADPH) activity"/>
    <property type="evidence" value="ECO:0007669"/>
    <property type="project" value="UniProtKB-EC"/>
</dbReference>
<accession>A0A1M4EEE5</accession>
<dbReference type="EMBL" id="LT559118">
    <property type="protein sequence ID" value="SBO97152.1"/>
    <property type="molecule type" value="Genomic_DNA"/>
</dbReference>
<dbReference type="PANTHER" id="PTHR43477:SF1">
    <property type="entry name" value="DIHYDROANTICAPSIN 7-DEHYDROGENASE"/>
    <property type="match status" value="1"/>
</dbReference>
<reference evidence="4" key="1">
    <citation type="submission" date="2016-04" db="EMBL/GenBank/DDBJ databases">
        <authorList>
            <person name="Evans L.H."/>
            <person name="Alamgir A."/>
            <person name="Owens N."/>
            <person name="Weber N.D."/>
            <person name="Virtaneva K."/>
            <person name="Barbian K."/>
            <person name="Babar A."/>
            <person name="Rosenke K."/>
        </authorList>
    </citation>
    <scope>NUCLEOTIDE SEQUENCE</scope>
    <source>
        <strain evidence="4">Nono1</strain>
    </source>
</reference>
<dbReference type="AlphaFoldDB" id="A0A1M4EEE5"/>
<comment type="similarity">
    <text evidence="1">Belongs to the short-chain dehydrogenases/reductases (SDR) family.</text>
</comment>
<dbReference type="FunFam" id="3.40.50.720:FF:000084">
    <property type="entry name" value="Short-chain dehydrogenase reductase"/>
    <property type="match status" value="1"/>
</dbReference>
<protein>
    <submittedName>
        <fullName evidence="4">3-oxoacyl-[acyl-carrier protein] reductase</fullName>
        <ecNumber evidence="4">1.1.1.100</ecNumber>
    </submittedName>
</protein>
<dbReference type="PANTHER" id="PTHR43477">
    <property type="entry name" value="DIHYDROANTICAPSIN 7-DEHYDROGENASE"/>
    <property type="match status" value="1"/>
</dbReference>
<evidence type="ECO:0000259" key="3">
    <source>
        <dbReference type="SMART" id="SM00822"/>
    </source>
</evidence>
<dbReference type="EC" id="1.1.1.100" evidence="4"/>
<evidence type="ECO:0000256" key="2">
    <source>
        <dbReference type="ARBA" id="ARBA00023002"/>
    </source>
</evidence>